<organism evidence="2 3">
    <name type="scientific">Candidatus Competibacter phosphatis</name>
    <dbReference type="NCBI Taxonomy" id="221280"/>
    <lineage>
        <taxon>Bacteria</taxon>
        <taxon>Pseudomonadati</taxon>
        <taxon>Pseudomonadota</taxon>
        <taxon>Gammaproteobacteria</taxon>
        <taxon>Candidatus Competibacteraceae</taxon>
        <taxon>Candidatus Competibacter</taxon>
    </lineage>
</organism>
<dbReference type="PANTHER" id="PTHR48090:SF7">
    <property type="entry name" value="RFBJ PROTEIN"/>
    <property type="match status" value="1"/>
</dbReference>
<gene>
    <name evidence="2" type="ORF">E4P82_06855</name>
</gene>
<dbReference type="CDD" id="cd04179">
    <property type="entry name" value="DPM_DPG-synthase_like"/>
    <property type="match status" value="1"/>
</dbReference>
<evidence type="ECO:0000313" key="2">
    <source>
        <dbReference type="EMBL" id="NMQ18953.1"/>
    </source>
</evidence>
<protein>
    <submittedName>
        <fullName evidence="2">Glycosyltransferase family 2 protein</fullName>
    </submittedName>
</protein>
<keyword evidence="3" id="KW-1185">Reference proteome</keyword>
<dbReference type="SUPFAM" id="SSF53448">
    <property type="entry name" value="Nucleotide-diphospho-sugar transferases"/>
    <property type="match status" value="1"/>
</dbReference>
<name>A0ABX1THU2_9GAMM</name>
<dbReference type="PANTHER" id="PTHR48090">
    <property type="entry name" value="UNDECAPRENYL-PHOSPHATE 4-DEOXY-4-FORMAMIDO-L-ARABINOSE TRANSFERASE-RELATED"/>
    <property type="match status" value="1"/>
</dbReference>
<feature type="domain" description="Glycosyltransferase 2-like" evidence="1">
    <location>
        <begin position="31"/>
        <end position="154"/>
    </location>
</feature>
<dbReference type="Gene3D" id="3.90.550.10">
    <property type="entry name" value="Spore Coat Polysaccharide Biosynthesis Protein SpsA, Chain A"/>
    <property type="match status" value="1"/>
</dbReference>
<proteinExistence type="predicted"/>
<reference evidence="2 3" key="1">
    <citation type="submission" date="2019-03" db="EMBL/GenBank/DDBJ databases">
        <title>Metabolic reconstructions from genomes of highly enriched 'Candidatus Accumulibacter' and 'Candidatus Competibacter' bioreactor populations.</title>
        <authorList>
            <person name="Annavajhala M.K."/>
            <person name="Welles L."/>
            <person name="Abbas B."/>
            <person name="Sorokin D."/>
            <person name="Park H."/>
            <person name="Van Loosdrecht M."/>
            <person name="Chandran K."/>
        </authorList>
    </citation>
    <scope>NUCLEOTIDE SEQUENCE [LARGE SCALE GENOMIC DNA]</scope>
    <source>
        <strain evidence="2 3">SBR_G</strain>
    </source>
</reference>
<dbReference type="Pfam" id="PF00535">
    <property type="entry name" value="Glycos_transf_2"/>
    <property type="match status" value="1"/>
</dbReference>
<dbReference type="EMBL" id="SPMZ01000017">
    <property type="protein sequence ID" value="NMQ18953.1"/>
    <property type="molecule type" value="Genomic_DNA"/>
</dbReference>
<dbReference type="InterPro" id="IPR001173">
    <property type="entry name" value="Glyco_trans_2-like"/>
</dbReference>
<dbReference type="Proteomes" id="UP000760480">
    <property type="component" value="Unassembled WGS sequence"/>
</dbReference>
<dbReference type="InterPro" id="IPR029044">
    <property type="entry name" value="Nucleotide-diphossugar_trans"/>
</dbReference>
<sequence length="256" mass="28277">MLPAREKGDPTLTTGRARTRRWLNPTTPIALIPAHNEEATVGIIVAQVRELWNYPVVVIDDCSSDATAQAARNAGATVLPLTLQLGAWGAIQTGLRYALRQGYRTAITLDADGQHEPQDIGTLLQPLIDGQAEVTIGAFPERASRARRIAWSYFRWLTGLQLEDITSGFRAYNHAAMIVLASYEASLLDYQDVGVLLILRRKGLRTVEVPVAMQPRALGASRVFRSWWVVGKYMLQTSLLCLARVGHNHRPPATDD</sequence>
<evidence type="ECO:0000259" key="1">
    <source>
        <dbReference type="Pfam" id="PF00535"/>
    </source>
</evidence>
<comment type="caution">
    <text evidence="2">The sequence shown here is derived from an EMBL/GenBank/DDBJ whole genome shotgun (WGS) entry which is preliminary data.</text>
</comment>
<accession>A0ABX1THU2</accession>
<evidence type="ECO:0000313" key="3">
    <source>
        <dbReference type="Proteomes" id="UP000760480"/>
    </source>
</evidence>
<dbReference type="InterPro" id="IPR050256">
    <property type="entry name" value="Glycosyltransferase_2"/>
</dbReference>